<feature type="region of interest" description="Disordered" evidence="1">
    <location>
        <begin position="491"/>
        <end position="535"/>
    </location>
</feature>
<evidence type="ECO:0000313" key="2">
    <source>
        <dbReference type="EMBL" id="PGH05053.1"/>
    </source>
</evidence>
<feature type="region of interest" description="Disordered" evidence="1">
    <location>
        <begin position="122"/>
        <end position="156"/>
    </location>
</feature>
<gene>
    <name evidence="2" type="ORF">GX51_03151</name>
</gene>
<evidence type="ECO:0000256" key="1">
    <source>
        <dbReference type="SAM" id="MobiDB-lite"/>
    </source>
</evidence>
<reference evidence="2 3" key="1">
    <citation type="submission" date="2017-10" db="EMBL/GenBank/DDBJ databases">
        <title>Comparative genomics in systemic dimorphic fungi from Ajellomycetaceae.</title>
        <authorList>
            <person name="Munoz J.F."/>
            <person name="Mcewen J.G."/>
            <person name="Clay O.K."/>
            <person name="Cuomo C.A."/>
        </authorList>
    </citation>
    <scope>NUCLEOTIDE SEQUENCE [LARGE SCALE GENOMIC DNA]</scope>
    <source>
        <strain evidence="2 3">UAMH130</strain>
    </source>
</reference>
<dbReference type="OrthoDB" id="10251048at2759"/>
<organism evidence="2 3">
    <name type="scientific">Blastomyces parvus</name>
    <dbReference type="NCBI Taxonomy" id="2060905"/>
    <lineage>
        <taxon>Eukaryota</taxon>
        <taxon>Fungi</taxon>
        <taxon>Dikarya</taxon>
        <taxon>Ascomycota</taxon>
        <taxon>Pezizomycotina</taxon>
        <taxon>Eurotiomycetes</taxon>
        <taxon>Eurotiomycetidae</taxon>
        <taxon>Onygenales</taxon>
        <taxon>Ajellomycetaceae</taxon>
        <taxon>Blastomyces</taxon>
    </lineage>
</organism>
<keyword evidence="3" id="KW-1185">Reference proteome</keyword>
<protein>
    <submittedName>
        <fullName evidence="2">Uncharacterized protein</fullName>
    </submittedName>
</protein>
<comment type="caution">
    <text evidence="2">The sequence shown here is derived from an EMBL/GenBank/DDBJ whole genome shotgun (WGS) entry which is preliminary data.</text>
</comment>
<accession>A0A2B7X8E7</accession>
<feature type="region of interest" description="Disordered" evidence="1">
    <location>
        <begin position="804"/>
        <end position="827"/>
    </location>
</feature>
<feature type="compositionally biased region" description="Polar residues" evidence="1">
    <location>
        <begin position="507"/>
        <end position="531"/>
    </location>
</feature>
<feature type="compositionally biased region" description="Low complexity" evidence="1">
    <location>
        <begin position="125"/>
        <end position="156"/>
    </location>
</feature>
<feature type="region of interest" description="Disordered" evidence="1">
    <location>
        <begin position="269"/>
        <end position="288"/>
    </location>
</feature>
<name>A0A2B7X8E7_9EURO</name>
<sequence length="827" mass="90788">MEALYPQKTHRRSRPCKEMSAEKIESIAPARAPVCFVAIETGSMDSDICAREDDVDKKENEEVQTGCHGEAHGLVVVAATTASATIENSDECLSGNGIKQTGPMTTPAEGVLVTSCYQKKSPKQSTVCTNNPSSTTTPPETLSSPCETSPTFTTSEPTIAILSRSSSAEITAAEKANFQSTRPARRSSENTSRDSSLCQSHFRAARSRKSSAEIDDIDSLPSSRPISLSSFAVRTHNRNKGSKSWVPFSLEDLNEDSDEMDRRNQNHAARLPAPVLTPSATPVSHHPLRNVTTIDPRSNMFAFHGISPPRAPHWPQGILQQSHPGQKALFGYPQHSLGVNIPHQNPRPTIVPHTTNATPGTGPRMMVPEDISPTKQEEKQASRALQYSMAAQIHLQNGHYPQGSICNPNSQAQNMCPTNAGRFPGYHDQTTSHINQDYSLKPPPLIREQGNNTHYSGFAPRQIQPSWFPKMLSETGTSCATAETYQDTDNIKNASGSLSSQLPSSLKAHTSHQTNVSTSPQRISSERPSNTKLHDTARYLNNGITTSQTATENNRDQEFQSERKDYMGEIHTTSLTANPLKSSHKGFKQDLSLAKNVVTPQAQRTPTNEQIQGDLPDPDRISTSMPLTYTSSNSPTSVSPVFAAAITNMPENDEALSKSPRSRFKFPPPGLPIPPNLQGGLTDKLARQEIPISRLVQSNIWFHTDTRGDDILRQRIVEIARDEAKRQRTTNIPFRPGEREGVAEAGTVLLGQALANLQSYILSASNQDKGFANFGHASKFCYEPIHSSRKSFFDLDPITDPWKLPPPRHPLSKNPLVANEERNGIQY</sequence>
<proteinExistence type="predicted"/>
<dbReference type="STRING" id="2060905.A0A2B7X8E7"/>
<dbReference type="EMBL" id="PDNC01000033">
    <property type="protein sequence ID" value="PGH05053.1"/>
    <property type="molecule type" value="Genomic_DNA"/>
</dbReference>
<dbReference type="Proteomes" id="UP000224080">
    <property type="component" value="Unassembled WGS sequence"/>
</dbReference>
<feature type="compositionally biased region" description="Low complexity" evidence="1">
    <location>
        <begin position="495"/>
        <end position="506"/>
    </location>
</feature>
<evidence type="ECO:0000313" key="3">
    <source>
        <dbReference type="Proteomes" id="UP000224080"/>
    </source>
</evidence>
<dbReference type="AlphaFoldDB" id="A0A2B7X8E7"/>
<feature type="region of interest" description="Disordered" evidence="1">
    <location>
        <begin position="174"/>
        <end position="217"/>
    </location>
</feature>